<evidence type="ECO:0000313" key="2">
    <source>
        <dbReference type="EMBL" id="KAF2563626.1"/>
    </source>
</evidence>
<reference evidence="2" key="1">
    <citation type="submission" date="2019-12" db="EMBL/GenBank/DDBJ databases">
        <title>Genome sequencing and annotation of Brassica cretica.</title>
        <authorList>
            <person name="Studholme D.J."/>
            <person name="Sarris P.F."/>
        </authorList>
    </citation>
    <scope>NUCLEOTIDE SEQUENCE</scope>
    <source>
        <strain evidence="3">PFS-001/15</strain>
        <strain evidence="2">PFS-102/07</strain>
        <tissue evidence="2">Leaf</tissue>
    </source>
</reference>
<dbReference type="EMBL" id="QGKY02001250">
    <property type="protein sequence ID" value="KAF2563626.1"/>
    <property type="molecule type" value="Genomic_DNA"/>
</dbReference>
<proteinExistence type="predicted"/>
<comment type="caution">
    <text evidence="2">The sequence shown here is derived from an EMBL/GenBank/DDBJ whole genome shotgun (WGS) entry which is preliminary data.</text>
</comment>
<feature type="region of interest" description="Disordered" evidence="1">
    <location>
        <begin position="44"/>
        <end position="68"/>
    </location>
</feature>
<organism evidence="2">
    <name type="scientific">Brassica cretica</name>
    <name type="common">Mustard</name>
    <dbReference type="NCBI Taxonomy" id="69181"/>
    <lineage>
        <taxon>Eukaryota</taxon>
        <taxon>Viridiplantae</taxon>
        <taxon>Streptophyta</taxon>
        <taxon>Embryophyta</taxon>
        <taxon>Tracheophyta</taxon>
        <taxon>Spermatophyta</taxon>
        <taxon>Magnoliopsida</taxon>
        <taxon>eudicotyledons</taxon>
        <taxon>Gunneridae</taxon>
        <taxon>Pentapetalae</taxon>
        <taxon>rosids</taxon>
        <taxon>malvids</taxon>
        <taxon>Brassicales</taxon>
        <taxon>Brassicaceae</taxon>
        <taxon>Brassiceae</taxon>
        <taxon>Brassica</taxon>
    </lineage>
</organism>
<sequence length="135" mass="15107">MRSDTLAATNLKLIGCCLLYIAHDPSSFNHIQTCQFPTEFESAPREGSIQMNPSRPVSSFDDQSKVLSGVSSDQSVEACRFLHGEAKVCRSRDQFCPVKSRRPLGFGQVLSDQPAASRLEHWIMLGDFRPYRLIS</sequence>
<evidence type="ECO:0000313" key="3">
    <source>
        <dbReference type="EMBL" id="KAF2600097.1"/>
    </source>
</evidence>
<dbReference type="Proteomes" id="UP000712281">
    <property type="component" value="Unassembled WGS sequence"/>
</dbReference>
<evidence type="ECO:0000256" key="1">
    <source>
        <dbReference type="SAM" id="MobiDB-lite"/>
    </source>
</evidence>
<dbReference type="AlphaFoldDB" id="A0A8S9I240"/>
<name>A0A8S9I240_BRACR</name>
<protein>
    <submittedName>
        <fullName evidence="2">Uncharacterized protein</fullName>
    </submittedName>
</protein>
<feature type="compositionally biased region" description="Polar residues" evidence="1">
    <location>
        <begin position="49"/>
        <end position="68"/>
    </location>
</feature>
<dbReference type="EMBL" id="QGKW02000717">
    <property type="protein sequence ID" value="KAF2600097.1"/>
    <property type="molecule type" value="Genomic_DNA"/>
</dbReference>
<gene>
    <name evidence="3" type="ORF">F2Q68_00008516</name>
    <name evidence="2" type="ORF">F2Q70_00015570</name>
</gene>
<accession>A0A8S9I240</accession>